<evidence type="ECO:0000313" key="1">
    <source>
        <dbReference type="EMBL" id="CAA9560961.1"/>
    </source>
</evidence>
<protein>
    <recommendedName>
        <fullName evidence="2">HTH cro/C1-type domain-containing protein</fullName>
    </recommendedName>
</protein>
<name>A0A6J4UW61_9BACT</name>
<dbReference type="Gene3D" id="1.10.260.40">
    <property type="entry name" value="lambda repressor-like DNA-binding domains"/>
    <property type="match status" value="1"/>
</dbReference>
<gene>
    <name evidence="1" type="ORF">AVDCRST_MAG59-2583</name>
</gene>
<dbReference type="SUPFAM" id="SSF47413">
    <property type="entry name" value="lambda repressor-like DNA-binding domains"/>
    <property type="match status" value="1"/>
</dbReference>
<reference evidence="1" key="1">
    <citation type="submission" date="2020-02" db="EMBL/GenBank/DDBJ databases">
        <authorList>
            <person name="Meier V. D."/>
        </authorList>
    </citation>
    <scope>NUCLEOTIDE SEQUENCE</scope>
    <source>
        <strain evidence="1">AVDCRST_MAG59</strain>
    </source>
</reference>
<evidence type="ECO:0008006" key="2">
    <source>
        <dbReference type="Google" id="ProtNLM"/>
    </source>
</evidence>
<dbReference type="InterPro" id="IPR001387">
    <property type="entry name" value="Cro/C1-type_HTH"/>
</dbReference>
<sequence length="53" mass="5580">MDEPAGLGMSAAGLARDLDVPTNRITQVLNGRRMVTADAALRLGQWSGTGPDR</sequence>
<dbReference type="CDD" id="cd00093">
    <property type="entry name" value="HTH_XRE"/>
    <property type="match status" value="1"/>
</dbReference>
<organism evidence="1">
    <name type="scientific">uncultured Thermomicrobiales bacterium</name>
    <dbReference type="NCBI Taxonomy" id="1645740"/>
    <lineage>
        <taxon>Bacteria</taxon>
        <taxon>Pseudomonadati</taxon>
        <taxon>Thermomicrobiota</taxon>
        <taxon>Thermomicrobia</taxon>
        <taxon>Thermomicrobiales</taxon>
        <taxon>environmental samples</taxon>
    </lineage>
</organism>
<dbReference type="AlphaFoldDB" id="A0A6J4UW61"/>
<proteinExistence type="predicted"/>
<dbReference type="GO" id="GO:0003677">
    <property type="term" value="F:DNA binding"/>
    <property type="evidence" value="ECO:0007669"/>
    <property type="project" value="InterPro"/>
</dbReference>
<dbReference type="InterPro" id="IPR010982">
    <property type="entry name" value="Lambda_DNA-bd_dom_sf"/>
</dbReference>
<accession>A0A6J4UW61</accession>
<dbReference type="EMBL" id="CADCWF010000160">
    <property type="protein sequence ID" value="CAA9560961.1"/>
    <property type="molecule type" value="Genomic_DNA"/>
</dbReference>